<name>A0A1Q3CRD9_CEPFO</name>
<dbReference type="EMBL" id="BDDD01002703">
    <property type="protein sequence ID" value="GAV82735.1"/>
    <property type="molecule type" value="Genomic_DNA"/>
</dbReference>
<feature type="compositionally biased region" description="Basic residues" evidence="1">
    <location>
        <begin position="77"/>
        <end position="90"/>
    </location>
</feature>
<reference evidence="4" key="1">
    <citation type="submission" date="2016-04" db="EMBL/GenBank/DDBJ databases">
        <title>Cephalotus genome sequencing.</title>
        <authorList>
            <person name="Fukushima K."/>
            <person name="Hasebe M."/>
            <person name="Fang X."/>
        </authorList>
    </citation>
    <scope>NUCLEOTIDE SEQUENCE [LARGE SCALE GENOMIC DNA]</scope>
    <source>
        <strain evidence="4">cv. St1</strain>
    </source>
</reference>
<organism evidence="3 4">
    <name type="scientific">Cephalotus follicularis</name>
    <name type="common">Albany pitcher plant</name>
    <dbReference type="NCBI Taxonomy" id="3775"/>
    <lineage>
        <taxon>Eukaryota</taxon>
        <taxon>Viridiplantae</taxon>
        <taxon>Streptophyta</taxon>
        <taxon>Embryophyta</taxon>
        <taxon>Tracheophyta</taxon>
        <taxon>Spermatophyta</taxon>
        <taxon>Magnoliopsida</taxon>
        <taxon>eudicotyledons</taxon>
        <taxon>Gunneridae</taxon>
        <taxon>Pentapetalae</taxon>
        <taxon>rosids</taxon>
        <taxon>fabids</taxon>
        <taxon>Oxalidales</taxon>
        <taxon>Cephalotaceae</taxon>
        <taxon>Cephalotus</taxon>
    </lineage>
</organism>
<evidence type="ECO:0000313" key="3">
    <source>
        <dbReference type="EMBL" id="GAV82735.1"/>
    </source>
</evidence>
<keyword evidence="2" id="KW-0732">Signal</keyword>
<dbReference type="PANTHER" id="PTHR34377:SF3">
    <property type="entry name" value="TETRATRICOPEPTIDE REPEAT (TPR)-LIKE SUPERFAMILY PROTEIN"/>
    <property type="match status" value="1"/>
</dbReference>
<dbReference type="FunCoup" id="A0A1Q3CRD9">
    <property type="interactions" value="7"/>
</dbReference>
<feature type="compositionally biased region" description="Pro residues" evidence="1">
    <location>
        <begin position="57"/>
        <end position="66"/>
    </location>
</feature>
<keyword evidence="4" id="KW-1185">Reference proteome</keyword>
<gene>
    <name evidence="3" type="ORF">CFOL_v3_26186</name>
</gene>
<dbReference type="Proteomes" id="UP000187406">
    <property type="component" value="Unassembled WGS sequence"/>
</dbReference>
<evidence type="ECO:0000256" key="1">
    <source>
        <dbReference type="SAM" id="MobiDB-lite"/>
    </source>
</evidence>
<dbReference type="OrthoDB" id="1930534at2759"/>
<evidence type="ECO:0000313" key="4">
    <source>
        <dbReference type="Proteomes" id="UP000187406"/>
    </source>
</evidence>
<feature type="chain" id="PRO_5012817736" description="Bifunctional inhibitor/plant lipid transfer protein/seed storage helical domain-containing protein" evidence="2">
    <location>
        <begin position="25"/>
        <end position="150"/>
    </location>
</feature>
<accession>A0A1Q3CRD9</accession>
<feature type="signal peptide" evidence="2">
    <location>
        <begin position="1"/>
        <end position="24"/>
    </location>
</feature>
<evidence type="ECO:0008006" key="5">
    <source>
        <dbReference type="Google" id="ProtNLM"/>
    </source>
</evidence>
<dbReference type="InParanoid" id="A0A1Q3CRD9"/>
<protein>
    <recommendedName>
        <fullName evidence="5">Bifunctional inhibitor/plant lipid transfer protein/seed storage helical domain-containing protein</fullName>
    </recommendedName>
</protein>
<proteinExistence type="predicted"/>
<sequence length="150" mass="17017">MERALITRFFLIMVFLALLHRLEGQPRPVLPIPPPRPLCPSQVSLANYACLALPFSPGAPPTPPSPDDPDDPDLGGRHHHHHHRHKHHKHHQTPEEENCCRWVKEVDDVCVCDLLVRLPAFLARPVHDYTVVVSQSCNVTYSCGSRLIRE</sequence>
<evidence type="ECO:0000256" key="2">
    <source>
        <dbReference type="SAM" id="SignalP"/>
    </source>
</evidence>
<feature type="region of interest" description="Disordered" evidence="1">
    <location>
        <begin position="56"/>
        <end position="90"/>
    </location>
</feature>
<dbReference type="AlphaFoldDB" id="A0A1Q3CRD9"/>
<comment type="caution">
    <text evidence="3">The sequence shown here is derived from an EMBL/GenBank/DDBJ whole genome shotgun (WGS) entry which is preliminary data.</text>
</comment>
<dbReference type="PANTHER" id="PTHR34377">
    <property type="entry name" value="TETRATRICOPEPTIDE REPEAT (TPR)-LIKE SUPERFAMILY PROTEIN"/>
    <property type="match status" value="1"/>
</dbReference>
<dbReference type="STRING" id="3775.A0A1Q3CRD9"/>